<dbReference type="GO" id="GO:0046983">
    <property type="term" value="F:protein dimerization activity"/>
    <property type="evidence" value="ECO:0007669"/>
    <property type="project" value="InterPro"/>
</dbReference>
<proteinExistence type="predicted"/>
<feature type="domain" description="BHLH" evidence="7">
    <location>
        <begin position="91"/>
        <end position="141"/>
    </location>
</feature>
<protein>
    <recommendedName>
        <fullName evidence="7">BHLH domain-containing protein</fullName>
    </recommendedName>
</protein>
<keyword evidence="9" id="KW-1185">Reference proteome</keyword>
<dbReference type="GO" id="GO:0003700">
    <property type="term" value="F:DNA-binding transcription factor activity"/>
    <property type="evidence" value="ECO:0007669"/>
    <property type="project" value="InterPro"/>
</dbReference>
<organism evidence="8 9">
    <name type="scientific">Pisum sativum</name>
    <name type="common">Garden pea</name>
    <name type="synonym">Lathyrus oleraceus</name>
    <dbReference type="NCBI Taxonomy" id="3888"/>
    <lineage>
        <taxon>Eukaryota</taxon>
        <taxon>Viridiplantae</taxon>
        <taxon>Streptophyta</taxon>
        <taxon>Embryophyta</taxon>
        <taxon>Tracheophyta</taxon>
        <taxon>Spermatophyta</taxon>
        <taxon>Magnoliopsida</taxon>
        <taxon>eudicotyledons</taxon>
        <taxon>Gunneridae</taxon>
        <taxon>Pentapetalae</taxon>
        <taxon>rosids</taxon>
        <taxon>fabids</taxon>
        <taxon>Fabales</taxon>
        <taxon>Fabaceae</taxon>
        <taxon>Papilionoideae</taxon>
        <taxon>50 kb inversion clade</taxon>
        <taxon>NPAAA clade</taxon>
        <taxon>Hologalegina</taxon>
        <taxon>IRL clade</taxon>
        <taxon>Fabeae</taxon>
        <taxon>Lathyrus</taxon>
    </lineage>
</organism>
<accession>A0A9D4VNX3</accession>
<dbReference type="SUPFAM" id="SSF47459">
    <property type="entry name" value="HLH, helix-loop-helix DNA-binding domain"/>
    <property type="match status" value="1"/>
</dbReference>
<gene>
    <name evidence="8" type="ORF">KIW84_073240</name>
</gene>
<name>A0A9D4VNX3_PEA</name>
<evidence type="ECO:0000256" key="4">
    <source>
        <dbReference type="ARBA" id="ARBA00023163"/>
    </source>
</evidence>
<dbReference type="PANTHER" id="PTHR46772">
    <property type="entry name" value="BHLH DOMAIN-CONTAINING PROTEIN"/>
    <property type="match status" value="1"/>
</dbReference>
<dbReference type="PANTHER" id="PTHR46772:SF8">
    <property type="entry name" value="TRANSCRIPTION FACTOR BHLH95"/>
    <property type="match status" value="1"/>
</dbReference>
<dbReference type="Gene3D" id="4.10.280.10">
    <property type="entry name" value="Helix-loop-helix DNA-binding domain"/>
    <property type="match status" value="1"/>
</dbReference>
<dbReference type="InterPro" id="IPR036638">
    <property type="entry name" value="HLH_DNA-bd_sf"/>
</dbReference>
<evidence type="ECO:0000256" key="2">
    <source>
        <dbReference type="ARBA" id="ARBA00023015"/>
    </source>
</evidence>
<dbReference type="InterPro" id="IPR011598">
    <property type="entry name" value="bHLH_dom"/>
</dbReference>
<dbReference type="Pfam" id="PF00010">
    <property type="entry name" value="HLH"/>
    <property type="match status" value="1"/>
</dbReference>
<dbReference type="OrthoDB" id="1429358at2759"/>
<reference evidence="8 9" key="1">
    <citation type="journal article" date="2022" name="Nat. Genet.">
        <title>Improved pea reference genome and pan-genome highlight genomic features and evolutionary characteristics.</title>
        <authorList>
            <person name="Yang T."/>
            <person name="Liu R."/>
            <person name="Luo Y."/>
            <person name="Hu S."/>
            <person name="Wang D."/>
            <person name="Wang C."/>
            <person name="Pandey M.K."/>
            <person name="Ge S."/>
            <person name="Xu Q."/>
            <person name="Li N."/>
            <person name="Li G."/>
            <person name="Huang Y."/>
            <person name="Saxena R.K."/>
            <person name="Ji Y."/>
            <person name="Li M."/>
            <person name="Yan X."/>
            <person name="He Y."/>
            <person name="Liu Y."/>
            <person name="Wang X."/>
            <person name="Xiang C."/>
            <person name="Varshney R.K."/>
            <person name="Ding H."/>
            <person name="Gao S."/>
            <person name="Zong X."/>
        </authorList>
    </citation>
    <scope>NUCLEOTIDE SEQUENCE [LARGE SCALE GENOMIC DNA]</scope>
    <source>
        <strain evidence="8 9">cv. Zhongwan 6</strain>
    </source>
</reference>
<dbReference type="EMBL" id="JAMSHJ010000007">
    <property type="protein sequence ID" value="KAI5387011.1"/>
    <property type="molecule type" value="Genomic_DNA"/>
</dbReference>
<evidence type="ECO:0000313" key="8">
    <source>
        <dbReference type="EMBL" id="KAI5387011.1"/>
    </source>
</evidence>
<dbReference type="InterPro" id="IPR044278">
    <property type="entry name" value="BHLH95-like"/>
</dbReference>
<evidence type="ECO:0000256" key="3">
    <source>
        <dbReference type="ARBA" id="ARBA00023125"/>
    </source>
</evidence>
<dbReference type="GO" id="GO:0005634">
    <property type="term" value="C:nucleus"/>
    <property type="evidence" value="ECO:0007669"/>
    <property type="project" value="UniProtKB-SubCell"/>
</dbReference>
<sequence length="301" mass="34617">MTIMDMSVDRDQGVNDDFMWKNQPWSDLTNSENFGGNSSKHKLYKKPMNEKEGINEVEVHVNKKRSRGGAVIRTENNIANGEKKDGRYHDSEKEVHIFTEREMRNKMKNMFVSLHALLLELPSKVDKSSIVDAAVKKINNLKHVIKQLEKKKQENLKSISKFGTESSFMRNSHLHPYESREPFIADQRSSSYNNNNFPIRVMGHAPQQVGFQNLSSPNFVLNICGAEAQFCMCTTKKPCPLTKIALMLEKYRIDVVSSSIIINENGHLYMILIQAKQRSLDTNSMEEIYKQAAREIMTWIS</sequence>
<feature type="coiled-coil region" evidence="6">
    <location>
        <begin position="131"/>
        <end position="158"/>
    </location>
</feature>
<dbReference type="GO" id="GO:0003677">
    <property type="term" value="F:DNA binding"/>
    <property type="evidence" value="ECO:0007669"/>
    <property type="project" value="UniProtKB-KW"/>
</dbReference>
<evidence type="ECO:0000256" key="5">
    <source>
        <dbReference type="ARBA" id="ARBA00023242"/>
    </source>
</evidence>
<keyword evidence="3" id="KW-0238">DNA-binding</keyword>
<evidence type="ECO:0000256" key="6">
    <source>
        <dbReference type="SAM" id="Coils"/>
    </source>
</evidence>
<keyword evidence="5" id="KW-0539">Nucleus</keyword>
<dbReference type="GO" id="GO:0009960">
    <property type="term" value="P:endosperm development"/>
    <property type="evidence" value="ECO:0007669"/>
    <property type="project" value="InterPro"/>
</dbReference>
<dbReference type="Gramene" id="Psat07G0324000-T1">
    <property type="protein sequence ID" value="KAI5387011.1"/>
    <property type="gene ID" value="KIW84_073240"/>
</dbReference>
<evidence type="ECO:0000313" key="9">
    <source>
        <dbReference type="Proteomes" id="UP001058974"/>
    </source>
</evidence>
<dbReference type="AlphaFoldDB" id="A0A9D4VNX3"/>
<evidence type="ECO:0000256" key="1">
    <source>
        <dbReference type="ARBA" id="ARBA00004123"/>
    </source>
</evidence>
<dbReference type="PROSITE" id="PS50888">
    <property type="entry name" value="BHLH"/>
    <property type="match status" value="1"/>
</dbReference>
<keyword evidence="2" id="KW-0805">Transcription regulation</keyword>
<comment type="caution">
    <text evidence="8">The sequence shown here is derived from an EMBL/GenBank/DDBJ whole genome shotgun (WGS) entry which is preliminary data.</text>
</comment>
<keyword evidence="4" id="KW-0804">Transcription</keyword>
<keyword evidence="6" id="KW-0175">Coiled coil</keyword>
<dbReference type="Proteomes" id="UP001058974">
    <property type="component" value="Chromosome 7"/>
</dbReference>
<evidence type="ECO:0000259" key="7">
    <source>
        <dbReference type="PROSITE" id="PS50888"/>
    </source>
</evidence>
<dbReference type="CDD" id="cd11393">
    <property type="entry name" value="bHLH_AtbHLH_like"/>
    <property type="match status" value="1"/>
</dbReference>
<dbReference type="InterPro" id="IPR045239">
    <property type="entry name" value="bHLH95_bHLH"/>
</dbReference>
<comment type="subcellular location">
    <subcellularLocation>
        <location evidence="1">Nucleus</location>
    </subcellularLocation>
</comment>